<keyword evidence="2" id="KW-0479">Metal-binding</keyword>
<dbReference type="SUPFAM" id="SSF51197">
    <property type="entry name" value="Clavaminate synthase-like"/>
    <property type="match status" value="1"/>
</dbReference>
<dbReference type="OrthoDB" id="9764016at2"/>
<name>A0A3R8YQL1_9BURK</name>
<dbReference type="SMART" id="SM00558">
    <property type="entry name" value="JmjC"/>
    <property type="match status" value="1"/>
</dbReference>
<dbReference type="Gene3D" id="2.60.120.650">
    <property type="entry name" value="Cupin"/>
    <property type="match status" value="1"/>
</dbReference>
<dbReference type="InterPro" id="IPR039994">
    <property type="entry name" value="NO66-like"/>
</dbReference>
<dbReference type="GO" id="GO:0016706">
    <property type="term" value="F:2-oxoglutarate-dependent dioxygenase activity"/>
    <property type="evidence" value="ECO:0007669"/>
    <property type="project" value="TreeGrafter"/>
</dbReference>
<evidence type="ECO:0000256" key="3">
    <source>
        <dbReference type="ARBA" id="ARBA00022964"/>
    </source>
</evidence>
<reference evidence="8 9" key="1">
    <citation type="submission" date="2018-12" db="EMBL/GenBank/DDBJ databases">
        <title>The whole draft genome of Aquabacterium sp. SJQ9.</title>
        <authorList>
            <person name="Sun L."/>
            <person name="Gao X."/>
            <person name="Chen W."/>
            <person name="Huang K."/>
        </authorList>
    </citation>
    <scope>NUCLEOTIDE SEQUENCE [LARGE SCALE GENOMIC DNA]</scope>
    <source>
        <strain evidence="8 9">SJQ9</strain>
    </source>
</reference>
<feature type="compositionally biased region" description="Low complexity" evidence="6">
    <location>
        <begin position="27"/>
        <end position="38"/>
    </location>
</feature>
<evidence type="ECO:0000256" key="4">
    <source>
        <dbReference type="ARBA" id="ARBA00023002"/>
    </source>
</evidence>
<accession>A0A3R8YQL1</accession>
<keyword evidence="5" id="KW-0408">Iron</keyword>
<comment type="cofactor">
    <cofactor evidence="1">
        <name>Fe(2+)</name>
        <dbReference type="ChEBI" id="CHEBI:29033"/>
    </cofactor>
</comment>
<keyword evidence="9" id="KW-1185">Reference proteome</keyword>
<dbReference type="PANTHER" id="PTHR13096">
    <property type="entry name" value="MINA53 MYC INDUCED NUCLEAR ANTIGEN"/>
    <property type="match status" value="1"/>
</dbReference>
<feature type="region of interest" description="Disordered" evidence="6">
    <location>
        <begin position="1"/>
        <end position="38"/>
    </location>
</feature>
<keyword evidence="4" id="KW-0560">Oxidoreductase</keyword>
<dbReference type="AlphaFoldDB" id="A0A3R8YQL1"/>
<keyword evidence="3" id="KW-0223">Dioxygenase</keyword>
<evidence type="ECO:0000256" key="2">
    <source>
        <dbReference type="ARBA" id="ARBA00022723"/>
    </source>
</evidence>
<proteinExistence type="predicted"/>
<dbReference type="InterPro" id="IPR003347">
    <property type="entry name" value="JmjC_dom"/>
</dbReference>
<organism evidence="8 9">
    <name type="scientific">Aquabacterium soli</name>
    <dbReference type="NCBI Taxonomy" id="2493092"/>
    <lineage>
        <taxon>Bacteria</taxon>
        <taxon>Pseudomonadati</taxon>
        <taxon>Pseudomonadota</taxon>
        <taxon>Betaproteobacteria</taxon>
        <taxon>Burkholderiales</taxon>
        <taxon>Aquabacterium</taxon>
    </lineage>
</organism>
<dbReference type="Proteomes" id="UP000269265">
    <property type="component" value="Unassembled WGS sequence"/>
</dbReference>
<evidence type="ECO:0000256" key="1">
    <source>
        <dbReference type="ARBA" id="ARBA00001954"/>
    </source>
</evidence>
<dbReference type="EMBL" id="RSED01000002">
    <property type="protein sequence ID" value="RRS05748.1"/>
    <property type="molecule type" value="Genomic_DNA"/>
</dbReference>
<evidence type="ECO:0000256" key="6">
    <source>
        <dbReference type="SAM" id="MobiDB-lite"/>
    </source>
</evidence>
<evidence type="ECO:0000313" key="9">
    <source>
        <dbReference type="Proteomes" id="UP000269265"/>
    </source>
</evidence>
<comment type="caution">
    <text evidence="8">The sequence shown here is derived from an EMBL/GenBank/DDBJ whole genome shotgun (WGS) entry which is preliminary data.</text>
</comment>
<dbReference type="GO" id="GO:0046872">
    <property type="term" value="F:metal ion binding"/>
    <property type="evidence" value="ECO:0007669"/>
    <property type="project" value="UniProtKB-KW"/>
</dbReference>
<dbReference type="Gene3D" id="3.40.366.30">
    <property type="entry name" value="50S ribosomal protein L16 arginine hydroxylase, Chain A, Domain 2"/>
    <property type="match status" value="1"/>
</dbReference>
<dbReference type="Pfam" id="PF20514">
    <property type="entry name" value="WHD_ROXA"/>
    <property type="match status" value="1"/>
</dbReference>
<evidence type="ECO:0000259" key="7">
    <source>
        <dbReference type="PROSITE" id="PS51184"/>
    </source>
</evidence>
<dbReference type="PROSITE" id="PS51184">
    <property type="entry name" value="JMJC"/>
    <property type="match status" value="1"/>
</dbReference>
<evidence type="ECO:0000313" key="8">
    <source>
        <dbReference type="EMBL" id="RRS05748.1"/>
    </source>
</evidence>
<gene>
    <name evidence="8" type="ORF">EIP75_02460</name>
</gene>
<dbReference type="Pfam" id="PF08007">
    <property type="entry name" value="JmjC_2"/>
    <property type="match status" value="1"/>
</dbReference>
<dbReference type="PANTHER" id="PTHR13096:SF8">
    <property type="entry name" value="RIBOSOMAL OXYGENASE 1"/>
    <property type="match status" value="1"/>
</dbReference>
<dbReference type="InterPro" id="IPR046799">
    <property type="entry name" value="ROXA-like_wH"/>
</dbReference>
<sequence length="428" mass="47392">MSMPRSSHAAQWRPMTRPKTLTEKPMARTAASRPADAALAAPTPLLGGLSPEAFMRRHWQKKPLLIRQAVPGVRPPLGRAELFSLAGRDDVESRLIVHEPGRTAGKKAASAPTSGWRLEHGPLARRALPPLTQPAWTLLVQGLDLHVPAAHDLLTRFRFVPEARLDDLMISYATDGGGVGPHYDSYDVFLLQVHGKRRWRIGRLKDDNLLPDVPLKILSQFEAEQEWVLEPGDMLYLPPRWAHDGIAEGECMTCSIGFRAPDANGLAAELLVRLAENLDDARRQLYRDPAQPATTEPGRMPSDLQAFAADAVMRALRDPLQLQAALGEILTEPKPKVWFELGDPLPEGAGVVLDARTRMMYDDKHLFANGDSWRAAGADARLLRRLADARRLDARAVAGASPEARELLDQWAEDGWLHPEIPDSTDQH</sequence>
<protein>
    <submittedName>
        <fullName evidence="8">Cupin domain-containing protein</fullName>
    </submittedName>
</protein>
<feature type="domain" description="JmjC" evidence="7">
    <location>
        <begin position="149"/>
        <end position="275"/>
    </location>
</feature>
<evidence type="ECO:0000256" key="5">
    <source>
        <dbReference type="ARBA" id="ARBA00023004"/>
    </source>
</evidence>